<protein>
    <recommendedName>
        <fullName evidence="19">Contactin 4</fullName>
    </recommendedName>
</protein>
<evidence type="ECO:0000256" key="2">
    <source>
        <dbReference type="ARBA" id="ARBA00009812"/>
    </source>
</evidence>
<dbReference type="Pfam" id="PF13927">
    <property type="entry name" value="Ig_3"/>
    <property type="match status" value="4"/>
</dbReference>
<feature type="domain" description="Ig-like" evidence="15">
    <location>
        <begin position="219"/>
        <end position="300"/>
    </location>
</feature>
<feature type="domain" description="Ig-like" evidence="15">
    <location>
        <begin position="18"/>
        <end position="109"/>
    </location>
</feature>
<feature type="domain" description="Ig-like" evidence="15">
    <location>
        <begin position="331"/>
        <end position="394"/>
    </location>
</feature>
<accession>A0A4W4DY46</accession>
<evidence type="ECO:0000256" key="5">
    <source>
        <dbReference type="ARBA" id="ARBA00022729"/>
    </source>
</evidence>
<dbReference type="InterPro" id="IPR003961">
    <property type="entry name" value="FN3_dom"/>
</dbReference>
<keyword evidence="3" id="KW-1003">Cell membrane</keyword>
<dbReference type="InterPro" id="IPR013098">
    <property type="entry name" value="Ig_I-set"/>
</dbReference>
<dbReference type="Pfam" id="PF07679">
    <property type="entry name" value="I-set"/>
    <property type="match status" value="1"/>
</dbReference>
<reference evidence="17" key="4">
    <citation type="submission" date="2025-08" db="UniProtKB">
        <authorList>
            <consortium name="Ensembl"/>
        </authorList>
    </citation>
    <scope>IDENTIFICATION</scope>
</reference>
<evidence type="ECO:0000256" key="3">
    <source>
        <dbReference type="ARBA" id="ARBA00022475"/>
    </source>
</evidence>
<dbReference type="InterPro" id="IPR003599">
    <property type="entry name" value="Ig_sub"/>
</dbReference>
<evidence type="ECO:0008006" key="19">
    <source>
        <dbReference type="Google" id="ProtNLM"/>
    </source>
</evidence>
<reference evidence="18" key="1">
    <citation type="journal article" date="2014" name="Science">
        <title>Nonhuman genetics. Genomic basis for the convergent evolution of electric organs.</title>
        <authorList>
            <person name="Gallant J.R."/>
            <person name="Traeger L.L."/>
            <person name="Volkening J.D."/>
            <person name="Moffett H."/>
            <person name="Chen P.H."/>
            <person name="Novina C.D."/>
            <person name="Phillips G.N.Jr."/>
            <person name="Anand R."/>
            <person name="Wells G.B."/>
            <person name="Pinch M."/>
            <person name="Guth R."/>
            <person name="Unguez G.A."/>
            <person name="Albert J.S."/>
            <person name="Zakon H.H."/>
            <person name="Samanta M.P."/>
            <person name="Sussman M.R."/>
        </authorList>
    </citation>
    <scope>NUCLEOTIDE SEQUENCE [LARGE SCALE GENOMIC DNA]</scope>
</reference>
<keyword evidence="10" id="KW-0325">Glycoprotein</keyword>
<feature type="domain" description="Fibronectin type-III" evidence="16">
    <location>
        <begin position="891"/>
        <end position="985"/>
    </location>
</feature>
<evidence type="ECO:0000256" key="7">
    <source>
        <dbReference type="ARBA" id="ARBA00022889"/>
    </source>
</evidence>
<dbReference type="SUPFAM" id="SSF49265">
    <property type="entry name" value="Fibronectin type III"/>
    <property type="match status" value="2"/>
</dbReference>
<evidence type="ECO:0000313" key="17">
    <source>
        <dbReference type="Ensembl" id="ENSEEEP00000004171.2"/>
    </source>
</evidence>
<keyword evidence="8" id="KW-0472">Membrane</keyword>
<evidence type="ECO:0000256" key="9">
    <source>
        <dbReference type="ARBA" id="ARBA00023157"/>
    </source>
</evidence>
<keyword evidence="18" id="KW-1185">Reference proteome</keyword>
<evidence type="ECO:0000259" key="16">
    <source>
        <dbReference type="PROSITE" id="PS50853"/>
    </source>
</evidence>
<dbReference type="PANTHER" id="PTHR44170">
    <property type="entry name" value="PROTEIN SIDEKICK"/>
    <property type="match status" value="1"/>
</dbReference>
<dbReference type="InterPro" id="IPR036116">
    <property type="entry name" value="FN3_sf"/>
</dbReference>
<keyword evidence="6" id="KW-0677">Repeat</keyword>
<sequence length="1008" mass="110008">AFLPWVLSHARKIIRHGPVFTQEPSDGVFPLSGDDSKIFINCKAKGNPKPHYRWKFNGRDLDIDTDSNYSLVEGSLLINNPQALKHGGTYQCNATNAFGTILSREAKVEFAYLQNFSSKARSPVSVREGQAVVLLCGPPPHSGEIRYSWTYNGRPSILVQDNRRFVSQRTGNLYIAKVEASDVGNYTCVVKNVMSNATVYSSPTPVVLRRDAVMGEYEPKIEVQFEEILHVTKGSSVRLECFALGNPVPTISWRRADGSPFPGKIKINHSNGVLEIPYFRPEDAGFYECLAENSRGRSVAKGHLIFKGNSILQTTLRDAYMAMEADLHWECRTSSKSQPVYIWLKNGQALVSKDRIHVDGSKLTVSRVNLEDSGMYQCLAKNEYGVIYASAELKVVASPPDFSKGPLKKSTLVQRGGEVVIECRPHASPRATFSWRKGGELLKDGERRTILDDGTLRITNVSEQDAGRYTCVARNPFGTASSTGSLVVKEPTKITVPPLSMDATVGESIVLPCEVSRDSTVKPAFKWFFNGKLIDFSRHDHFEMIGGGSSGDLMVRNVQLKHSGKYVCMVHTAVDSVSAAADLLVRGPPGAPEGVLVGEVTDRTAQLSWGPGSDNHSPITLYIVQARTAFSIGWQAIRTVPDSVPGQMTSATVVGLNPWVEYEFRVAAVNGVGAGQPSSASVPIRTRPAAPEVSPASVRGGDGDRGELVIQWEPVPEELQNGDGFGYVVAFRLLGSASWTQSAVPSVDTSRYVFKNDSIPALSRFEVKVGVYNTMGEGPYSPVAIIYSAEEEPSVAPSKVWARSLSASEVQVFWDPIPITHSKARIRGYEVLCWEEGSQEDEPRKERVAGSPALITGLKGSMLYSVSVRAHNSGGVGPATAPVGITTKKPPPSQPPGNIEWNLTNSKIFLNWEHVKAMDNESEVTGYKVVYRQNWRRRTNVVETNRTSVELQVPSGEDLLIQIKASSDGGDGSYSNPIHIPKMSSKASLIIALTLTKVTSGLSTLFQA</sequence>
<dbReference type="SMART" id="SM00409">
    <property type="entry name" value="IG"/>
    <property type="match status" value="6"/>
</dbReference>
<dbReference type="InterPro" id="IPR003598">
    <property type="entry name" value="Ig_sub2"/>
</dbReference>
<dbReference type="PROSITE" id="PS50853">
    <property type="entry name" value="FN3"/>
    <property type="match status" value="4"/>
</dbReference>
<feature type="domain" description="Fibronectin type-III" evidence="16">
    <location>
        <begin position="694"/>
        <end position="791"/>
    </location>
</feature>
<evidence type="ECO:0000256" key="4">
    <source>
        <dbReference type="ARBA" id="ARBA00022622"/>
    </source>
</evidence>
<dbReference type="GO" id="GO:0005886">
    <property type="term" value="C:plasma membrane"/>
    <property type="evidence" value="ECO:0007669"/>
    <property type="project" value="UniProtKB-SubCell"/>
</dbReference>
<evidence type="ECO:0000256" key="13">
    <source>
        <dbReference type="ARBA" id="ARBA00038703"/>
    </source>
</evidence>
<dbReference type="FunFam" id="2.60.40.10:FF:000054">
    <property type="entry name" value="Contactin 1"/>
    <property type="match status" value="1"/>
</dbReference>
<dbReference type="PROSITE" id="PS50835">
    <property type="entry name" value="IG_LIKE"/>
    <property type="match status" value="6"/>
</dbReference>
<dbReference type="GO" id="GO:0098632">
    <property type="term" value="F:cell-cell adhesion mediator activity"/>
    <property type="evidence" value="ECO:0007669"/>
    <property type="project" value="TreeGrafter"/>
</dbReference>
<dbReference type="FunFam" id="2.60.40.10:FF:000044">
    <property type="entry name" value="Contactin 1"/>
    <property type="match status" value="1"/>
</dbReference>
<evidence type="ECO:0000256" key="14">
    <source>
        <dbReference type="SAM" id="MobiDB-lite"/>
    </source>
</evidence>
<keyword evidence="4" id="KW-0336">GPI-anchor</keyword>
<dbReference type="Proteomes" id="UP000314983">
    <property type="component" value="Chromosome 3"/>
</dbReference>
<dbReference type="PANTHER" id="PTHR44170:SF18">
    <property type="entry name" value="CONTACTIN 3B-RELATED"/>
    <property type="match status" value="1"/>
</dbReference>
<feature type="domain" description="Ig-like" evidence="15">
    <location>
        <begin position="114"/>
        <end position="200"/>
    </location>
</feature>
<dbReference type="FunFam" id="2.60.40.10:FF:000035">
    <property type="entry name" value="Contactin 1"/>
    <property type="match status" value="1"/>
</dbReference>
<dbReference type="FunFam" id="2.60.40.10:FF:000004">
    <property type="entry name" value="DCC isoform 1"/>
    <property type="match status" value="2"/>
</dbReference>
<dbReference type="GeneTree" id="ENSGT00940000155198"/>
<dbReference type="Ensembl" id="ENSEEET00000004231.2">
    <property type="protein sequence ID" value="ENSEEEP00000004171.2"/>
    <property type="gene ID" value="ENSEEEG00000002161.2"/>
</dbReference>
<dbReference type="CDD" id="cd00063">
    <property type="entry name" value="FN3"/>
    <property type="match status" value="4"/>
</dbReference>
<name>A0A4W4DY46_ELEEL</name>
<proteinExistence type="inferred from homology"/>
<dbReference type="Pfam" id="PF00047">
    <property type="entry name" value="ig"/>
    <property type="match status" value="1"/>
</dbReference>
<evidence type="ECO:0000256" key="10">
    <source>
        <dbReference type="ARBA" id="ARBA00023180"/>
    </source>
</evidence>
<dbReference type="InterPro" id="IPR007110">
    <property type="entry name" value="Ig-like_dom"/>
</dbReference>
<comment type="similarity">
    <text evidence="2">Belongs to the immunoglobulin superfamily. Contactin family.</text>
</comment>
<reference evidence="17" key="3">
    <citation type="submission" date="2020-05" db="EMBL/GenBank/DDBJ databases">
        <title>Electrophorus electricus (electric eel) genome, fEleEle1, primary haplotype.</title>
        <authorList>
            <person name="Myers G."/>
            <person name="Meyer A."/>
            <person name="Fedrigo O."/>
            <person name="Formenti G."/>
            <person name="Rhie A."/>
            <person name="Tracey A."/>
            <person name="Sims Y."/>
            <person name="Jarvis E.D."/>
        </authorList>
    </citation>
    <scope>NUCLEOTIDE SEQUENCE [LARGE SCALE GENOMIC DNA]</scope>
</reference>
<dbReference type="Pfam" id="PF00041">
    <property type="entry name" value="fn3"/>
    <property type="match status" value="3"/>
</dbReference>
<dbReference type="SMART" id="SM00060">
    <property type="entry name" value="FN3"/>
    <property type="match status" value="4"/>
</dbReference>
<keyword evidence="11" id="KW-0449">Lipoprotein</keyword>
<reference evidence="17" key="5">
    <citation type="submission" date="2025-09" db="UniProtKB">
        <authorList>
            <consortium name="Ensembl"/>
        </authorList>
    </citation>
    <scope>IDENTIFICATION</scope>
</reference>
<organism evidence="17 18">
    <name type="scientific">Electrophorus electricus</name>
    <name type="common">Electric eel</name>
    <name type="synonym">Gymnotus electricus</name>
    <dbReference type="NCBI Taxonomy" id="8005"/>
    <lineage>
        <taxon>Eukaryota</taxon>
        <taxon>Metazoa</taxon>
        <taxon>Chordata</taxon>
        <taxon>Craniata</taxon>
        <taxon>Vertebrata</taxon>
        <taxon>Euteleostomi</taxon>
        <taxon>Actinopterygii</taxon>
        <taxon>Neopterygii</taxon>
        <taxon>Teleostei</taxon>
        <taxon>Ostariophysi</taxon>
        <taxon>Gymnotiformes</taxon>
        <taxon>Gymnotoidei</taxon>
        <taxon>Gymnotidae</taxon>
        <taxon>Electrophorus</taxon>
    </lineage>
</organism>
<feature type="region of interest" description="Disordered" evidence="14">
    <location>
        <begin position="677"/>
        <end position="702"/>
    </location>
</feature>
<reference evidence="18" key="2">
    <citation type="journal article" date="2017" name="Sci. Adv.">
        <title>A tail of two voltages: Proteomic comparison of the three electric organs of the electric eel.</title>
        <authorList>
            <person name="Traeger L.L."/>
            <person name="Sabat G."/>
            <person name="Barrett-Wilt G.A."/>
            <person name="Wells G.B."/>
            <person name="Sussman M.R."/>
        </authorList>
    </citation>
    <scope>NUCLEOTIDE SEQUENCE [LARGE SCALE GENOMIC DNA]</scope>
</reference>
<dbReference type="FunFam" id="2.60.40.10:FF:000005">
    <property type="entry name" value="Neuronal cell adhesion molecule"/>
    <property type="match status" value="1"/>
</dbReference>
<dbReference type="SMART" id="SM00408">
    <property type="entry name" value="IGc2"/>
    <property type="match status" value="6"/>
</dbReference>
<feature type="domain" description="Ig-like" evidence="15">
    <location>
        <begin position="400"/>
        <end position="489"/>
    </location>
</feature>
<dbReference type="GO" id="GO:0098552">
    <property type="term" value="C:side of membrane"/>
    <property type="evidence" value="ECO:0007669"/>
    <property type="project" value="UniProtKB-KW"/>
</dbReference>
<gene>
    <name evidence="17" type="primary">CNTN4</name>
</gene>
<keyword evidence="5" id="KW-0732">Signal</keyword>
<dbReference type="InterPro" id="IPR013783">
    <property type="entry name" value="Ig-like_fold"/>
</dbReference>
<dbReference type="FunFam" id="2.60.40.10:FF:000028">
    <property type="entry name" value="Neuronal cell adhesion molecule"/>
    <property type="match status" value="1"/>
</dbReference>
<comment type="subcellular location">
    <subcellularLocation>
        <location evidence="1">Cell membrane</location>
        <topology evidence="1">Lipid-anchor</topology>
        <topology evidence="1">GPI-anchor</topology>
    </subcellularLocation>
</comment>
<dbReference type="AlphaFoldDB" id="A0A4W4DY46"/>
<dbReference type="FunFam" id="2.60.40.10:FF:000052">
    <property type="entry name" value="Contactin 1"/>
    <property type="match status" value="1"/>
</dbReference>
<dbReference type="FunFam" id="2.60.40.10:FF:000047">
    <property type="entry name" value="Contactin 1"/>
    <property type="match status" value="1"/>
</dbReference>
<dbReference type="FunFam" id="2.60.40.10:FF:000064">
    <property type="entry name" value="Contactin 1"/>
    <property type="match status" value="1"/>
</dbReference>
<comment type="subunit">
    <text evidence="13">Interacts with PTPRG.</text>
</comment>
<evidence type="ECO:0000256" key="12">
    <source>
        <dbReference type="ARBA" id="ARBA00023319"/>
    </source>
</evidence>
<keyword evidence="12" id="KW-0393">Immunoglobulin domain</keyword>
<evidence type="ECO:0000259" key="15">
    <source>
        <dbReference type="PROSITE" id="PS50835"/>
    </source>
</evidence>
<feature type="domain" description="Ig-like" evidence="15">
    <location>
        <begin position="491"/>
        <end position="578"/>
    </location>
</feature>
<evidence type="ECO:0000256" key="1">
    <source>
        <dbReference type="ARBA" id="ARBA00004609"/>
    </source>
</evidence>
<keyword evidence="7" id="KW-0130">Cell adhesion</keyword>
<evidence type="ECO:0000256" key="11">
    <source>
        <dbReference type="ARBA" id="ARBA00023288"/>
    </source>
</evidence>
<evidence type="ECO:0000256" key="8">
    <source>
        <dbReference type="ARBA" id="ARBA00023136"/>
    </source>
</evidence>
<dbReference type="InterPro" id="IPR036179">
    <property type="entry name" value="Ig-like_dom_sf"/>
</dbReference>
<dbReference type="SUPFAM" id="SSF48726">
    <property type="entry name" value="Immunoglobulin"/>
    <property type="match status" value="6"/>
</dbReference>
<evidence type="ECO:0000256" key="6">
    <source>
        <dbReference type="ARBA" id="ARBA00022737"/>
    </source>
</evidence>
<dbReference type="GO" id="GO:0007420">
    <property type="term" value="P:brain development"/>
    <property type="evidence" value="ECO:0007669"/>
    <property type="project" value="TreeGrafter"/>
</dbReference>
<dbReference type="GO" id="GO:0007411">
    <property type="term" value="P:axon guidance"/>
    <property type="evidence" value="ECO:0007669"/>
    <property type="project" value="TreeGrafter"/>
</dbReference>
<feature type="domain" description="Fibronectin type-III" evidence="16">
    <location>
        <begin position="588"/>
        <end position="689"/>
    </location>
</feature>
<keyword evidence="9" id="KW-1015">Disulfide bond</keyword>
<feature type="domain" description="Fibronectin type-III" evidence="16">
    <location>
        <begin position="796"/>
        <end position="890"/>
    </location>
</feature>
<dbReference type="GO" id="GO:0030424">
    <property type="term" value="C:axon"/>
    <property type="evidence" value="ECO:0007669"/>
    <property type="project" value="TreeGrafter"/>
</dbReference>
<dbReference type="InterPro" id="IPR013151">
    <property type="entry name" value="Immunoglobulin_dom"/>
</dbReference>
<evidence type="ECO:0000313" key="18">
    <source>
        <dbReference type="Proteomes" id="UP000314983"/>
    </source>
</evidence>
<dbReference type="Gene3D" id="2.60.40.10">
    <property type="entry name" value="Immunoglobulins"/>
    <property type="match status" value="10"/>
</dbReference>